<dbReference type="InterPro" id="IPR006674">
    <property type="entry name" value="HD_domain"/>
</dbReference>
<dbReference type="InterPro" id="IPR004365">
    <property type="entry name" value="NA-bd_OB_tRNA"/>
</dbReference>
<feature type="domain" description="HD" evidence="3">
    <location>
        <begin position="165"/>
        <end position="288"/>
    </location>
</feature>
<dbReference type="Gene3D" id="2.40.50.140">
    <property type="entry name" value="Nucleic acid-binding proteins"/>
    <property type="match status" value="1"/>
</dbReference>
<dbReference type="STRING" id="1548.CSCA_4408"/>
<dbReference type="AlphaFoldDB" id="A0A0E3K3D6"/>
<evidence type="ECO:0000313" key="4">
    <source>
        <dbReference type="EMBL" id="AKA71533.1"/>
    </source>
</evidence>
<evidence type="ECO:0000259" key="2">
    <source>
        <dbReference type="Pfam" id="PF01336"/>
    </source>
</evidence>
<evidence type="ECO:0000259" key="3">
    <source>
        <dbReference type="Pfam" id="PF01966"/>
    </source>
</evidence>
<dbReference type="GO" id="GO:0003676">
    <property type="term" value="F:nucleic acid binding"/>
    <property type="evidence" value="ECO:0007669"/>
    <property type="project" value="InterPro"/>
</dbReference>
<protein>
    <submittedName>
        <fullName evidence="4">Metal dependent phosphohydrolase</fullName>
    </submittedName>
</protein>
<keyword evidence="5" id="KW-1185">Reference proteome</keyword>
<dbReference type="EMBL" id="CP009933">
    <property type="protein sequence ID" value="AKA71533.1"/>
    <property type="molecule type" value="Genomic_DNA"/>
</dbReference>
<dbReference type="SUPFAM" id="SSF109604">
    <property type="entry name" value="HD-domain/PDEase-like"/>
    <property type="match status" value="1"/>
</dbReference>
<evidence type="ECO:0000313" key="5">
    <source>
        <dbReference type="Proteomes" id="UP000033115"/>
    </source>
</evidence>
<dbReference type="PANTHER" id="PTHR37294">
    <property type="entry name" value="3'-5' EXORIBONUCLEASE YHAM"/>
    <property type="match status" value="1"/>
</dbReference>
<dbReference type="KEGG" id="csq:CSCA_4408"/>
<dbReference type="GO" id="GO:0016787">
    <property type="term" value="F:hydrolase activity"/>
    <property type="evidence" value="ECO:0007669"/>
    <property type="project" value="UniProtKB-KW"/>
</dbReference>
<dbReference type="CDD" id="cd04492">
    <property type="entry name" value="YhaM_OBF_like"/>
    <property type="match status" value="1"/>
</dbReference>
<dbReference type="Proteomes" id="UP000033115">
    <property type="component" value="Chromosome"/>
</dbReference>
<dbReference type="PANTHER" id="PTHR37294:SF1">
    <property type="entry name" value="3'-5' EXORIBONUCLEASE YHAM"/>
    <property type="match status" value="1"/>
</dbReference>
<evidence type="ECO:0000256" key="1">
    <source>
        <dbReference type="ARBA" id="ARBA00022801"/>
    </source>
</evidence>
<feature type="domain" description="OB" evidence="2">
    <location>
        <begin position="19"/>
        <end position="92"/>
    </location>
</feature>
<name>A0A0E3K3D6_CLOSL</name>
<dbReference type="GO" id="GO:0031125">
    <property type="term" value="P:rRNA 3'-end processing"/>
    <property type="evidence" value="ECO:0007669"/>
    <property type="project" value="TreeGrafter"/>
</dbReference>
<dbReference type="HOGENOM" id="CLU_929698_0_0_9"/>
<dbReference type="Pfam" id="PF01336">
    <property type="entry name" value="tRNA_anti-codon"/>
    <property type="match status" value="1"/>
</dbReference>
<reference evidence="4 5" key="1">
    <citation type="journal article" date="2015" name="J. Biotechnol.">
        <title>Complete genome sequence of a malodorant-producing acetogen, Clostridium scatologenes ATCC 25775(T).</title>
        <authorList>
            <person name="Zhu Z."/>
            <person name="Guo T."/>
            <person name="Zheng H."/>
            <person name="Song T."/>
            <person name="Ouyang P."/>
            <person name="Xie J."/>
        </authorList>
    </citation>
    <scope>NUCLEOTIDE SEQUENCE [LARGE SCALE GENOMIC DNA]</scope>
    <source>
        <strain evidence="4 5">ATCC 25775</strain>
    </source>
</reference>
<accession>A0A0E3K3D6</accession>
<organism evidence="4 5">
    <name type="scientific">Clostridium scatologenes</name>
    <dbReference type="NCBI Taxonomy" id="1548"/>
    <lineage>
        <taxon>Bacteria</taxon>
        <taxon>Bacillati</taxon>
        <taxon>Bacillota</taxon>
        <taxon>Clostridia</taxon>
        <taxon>Eubacteriales</taxon>
        <taxon>Clostridiaceae</taxon>
        <taxon>Clostridium</taxon>
    </lineage>
</organism>
<keyword evidence="1 4" id="KW-0378">Hydrolase</keyword>
<sequence>MLKIEDIAKASNGDAIEVLAMVNDKRTGYKKDGSPYIIMIMQDNTGSISFPVWDHYDRLNNSMEEGSIVHVKGFAGSFNGNMQIKNPVIQVLQQDVNYSDFVPFYDVPKELIEYFIKTINKLEDKYKKIAVAATGAMGYNNERWDAFLNCVAAEKFHGNKRGGLFIHTVGVMKTMESVLNNYIDNPFYMNASNVINKDRLILKAVIHDIMKIKEYQYNGVIKRKPIKLDHIVMGAAYVSEINNEVGNVLSEEELDDICYSILSHHGEFGKFEPKGVEDILLNIADIVDSQIVNAIENKI</sequence>
<dbReference type="Pfam" id="PF01966">
    <property type="entry name" value="HD"/>
    <property type="match status" value="1"/>
</dbReference>
<dbReference type="SUPFAM" id="SSF50249">
    <property type="entry name" value="Nucleic acid-binding proteins"/>
    <property type="match status" value="1"/>
</dbReference>
<dbReference type="Gene3D" id="1.10.3210.10">
    <property type="entry name" value="Hypothetical protein af1432"/>
    <property type="match status" value="1"/>
</dbReference>
<dbReference type="InterPro" id="IPR050798">
    <property type="entry name" value="YhaM_exoribonuc/phosphodiest"/>
</dbReference>
<dbReference type="InterPro" id="IPR012340">
    <property type="entry name" value="NA-bd_OB-fold"/>
</dbReference>
<gene>
    <name evidence="4" type="ORF">CSCA_4408</name>
</gene>
<proteinExistence type="predicted"/>